<evidence type="ECO:0000313" key="2">
    <source>
        <dbReference type="Proteomes" id="UP000596857"/>
    </source>
</evidence>
<keyword evidence="2" id="KW-1185">Reference proteome</keyword>
<gene>
    <name evidence="1" type="ORF">GC101_01055</name>
</gene>
<protein>
    <recommendedName>
        <fullName evidence="3">Bacteriophage abortive infection AbiH</fullName>
    </recommendedName>
</protein>
<evidence type="ECO:0008006" key="3">
    <source>
        <dbReference type="Google" id="ProtNLM"/>
    </source>
</evidence>
<dbReference type="InterPro" id="IPR025935">
    <property type="entry name" value="AbiH"/>
</dbReference>
<reference evidence="1 2" key="1">
    <citation type="submission" date="2019-10" db="EMBL/GenBank/DDBJ databases">
        <title>Description of Paenibacillus terricola sp. nov.</title>
        <authorList>
            <person name="Carlier A."/>
            <person name="Qi S."/>
        </authorList>
    </citation>
    <scope>NUCLEOTIDE SEQUENCE [LARGE SCALE GENOMIC DNA]</scope>
    <source>
        <strain evidence="1 2">LMG 31459</strain>
    </source>
</reference>
<sequence length="306" mass="35962">MKLFIIGNGFDQGHRLPTSYWSFREFLKVKYPEFLYDFESHYEIYPGYDDDAKKAMLWNDLETNLANIDTIEIIENAVQMDMGLESGDFGIKDTLDQYFEEEYKYIERLTVYLKEWVATIDLKDVQQKTSFNLSFENALYLTFNYTAVLEEVYGIDDIDIVHIHGSLNNGPFGDDPILGHGNITRMEEIQEQAGEAEEKFDEKLLSICGAIQRYYEETYKNIKDYMYKLDRLRGKCIDEIISIGHSIAGVDLPYFSSIDELSQEQAKWIVYYYWEGEKQAMYNSLLECGINPDRIEMRQSDEFYDL</sequence>
<name>A0ABX1YAA3_9BACL</name>
<organism evidence="1 2">
    <name type="scientific">Paenibacillus phytohabitans</name>
    <dbReference type="NCBI Taxonomy" id="2654978"/>
    <lineage>
        <taxon>Bacteria</taxon>
        <taxon>Bacillati</taxon>
        <taxon>Bacillota</taxon>
        <taxon>Bacilli</taxon>
        <taxon>Bacillales</taxon>
        <taxon>Paenibacillaceae</taxon>
        <taxon>Paenibacillus</taxon>
    </lineage>
</organism>
<proteinExistence type="predicted"/>
<dbReference type="EMBL" id="WHOB01000012">
    <property type="protein sequence ID" value="NOU77459.1"/>
    <property type="molecule type" value="Genomic_DNA"/>
</dbReference>
<evidence type="ECO:0000313" key="1">
    <source>
        <dbReference type="EMBL" id="NOU77459.1"/>
    </source>
</evidence>
<comment type="caution">
    <text evidence="1">The sequence shown here is derived from an EMBL/GenBank/DDBJ whole genome shotgun (WGS) entry which is preliminary data.</text>
</comment>
<dbReference type="RefSeq" id="WP_171715752.1">
    <property type="nucleotide sequence ID" value="NZ_WHOB01000012.1"/>
</dbReference>
<accession>A0ABX1YAA3</accession>
<dbReference type="Proteomes" id="UP000596857">
    <property type="component" value="Unassembled WGS sequence"/>
</dbReference>
<dbReference type="Pfam" id="PF14253">
    <property type="entry name" value="AbiH"/>
    <property type="match status" value="1"/>
</dbReference>